<dbReference type="GeneID" id="107467215"/>
<name>A0A6P4BQX2_ARADU</name>
<reference evidence="1" key="1">
    <citation type="journal article" date="2016" name="Nat. Genet.">
        <title>The genome sequences of Arachis duranensis and Arachis ipaensis, the diploid ancestors of cultivated peanut.</title>
        <authorList>
            <person name="Bertioli D.J."/>
            <person name="Cannon S.B."/>
            <person name="Froenicke L."/>
            <person name="Huang G."/>
            <person name="Farmer A.D."/>
            <person name="Cannon E.K."/>
            <person name="Liu X."/>
            <person name="Gao D."/>
            <person name="Clevenger J."/>
            <person name="Dash S."/>
            <person name="Ren L."/>
            <person name="Moretzsohn M.C."/>
            <person name="Shirasawa K."/>
            <person name="Huang W."/>
            <person name="Vidigal B."/>
            <person name="Abernathy B."/>
            <person name="Chu Y."/>
            <person name="Niederhuth C.E."/>
            <person name="Umale P."/>
            <person name="Araujo A.C."/>
            <person name="Kozik A."/>
            <person name="Kim K.D."/>
            <person name="Burow M.D."/>
            <person name="Varshney R.K."/>
            <person name="Wang X."/>
            <person name="Zhang X."/>
            <person name="Barkley N."/>
            <person name="Guimaraes P.M."/>
            <person name="Isobe S."/>
            <person name="Guo B."/>
            <person name="Liao B."/>
            <person name="Stalker H.T."/>
            <person name="Schmitz R.J."/>
            <person name="Scheffler B.E."/>
            <person name="Leal-Bertioli S.C."/>
            <person name="Xun X."/>
            <person name="Jackson S.A."/>
            <person name="Michelmore R."/>
            <person name="Ozias-Akins P."/>
        </authorList>
    </citation>
    <scope>NUCLEOTIDE SEQUENCE [LARGE SCALE GENOMIC DNA]</scope>
    <source>
        <strain evidence="1">cv. V14167</strain>
    </source>
</reference>
<evidence type="ECO:0000313" key="1">
    <source>
        <dbReference type="Proteomes" id="UP000515211"/>
    </source>
</evidence>
<dbReference type="AlphaFoldDB" id="A0A6P4BQX2"/>
<proteinExistence type="predicted"/>
<protein>
    <submittedName>
        <fullName evidence="2">Uncharacterized protein LOC107467215</fullName>
    </submittedName>
</protein>
<dbReference type="PANTHER" id="PTHR31973">
    <property type="entry name" value="POLYPROTEIN, PUTATIVE-RELATED"/>
    <property type="match status" value="1"/>
</dbReference>
<sequence>MLNVEATCQQPDDAHTFGYQGLHDGNTSGEFQISQSFQTKEEVVMSVKDYSIRRGVQYRVMESDHLKYVGRCKEFENGYTWMIRMAFRHRKSNWEVRRYNGAHTFLATSISSDHRQLNYHVICARIYQFVRANAAVSIKVLQEATESTYGFRHSYRKVWKAKEKAVAQIYRDWEESYAELPRWILGMQATMDEIVTLLKTSPVRVGGEVDESTETLLLAIAQDGNSNMLPIAFALVEGENAERGLFFLSHLRQHVTPQEGILVISDRHNGIKAALEAPDNS</sequence>
<dbReference type="PANTHER" id="PTHR31973:SF195">
    <property type="entry name" value="MUDR FAMILY TRANSPOSASE"/>
    <property type="match status" value="1"/>
</dbReference>
<accession>A0A6P4BQX2</accession>
<reference evidence="2" key="2">
    <citation type="submission" date="2025-08" db="UniProtKB">
        <authorList>
            <consortium name="RefSeq"/>
        </authorList>
    </citation>
    <scope>IDENTIFICATION</scope>
    <source>
        <tissue evidence="2">Whole plant</tissue>
    </source>
</reference>
<gene>
    <name evidence="2" type="primary">LOC107467215</name>
</gene>
<dbReference type="RefSeq" id="XP_015941741.1">
    <property type="nucleotide sequence ID" value="XM_016086255.1"/>
</dbReference>
<dbReference type="Proteomes" id="UP000515211">
    <property type="component" value="Chromosome 9"/>
</dbReference>
<keyword evidence="1" id="KW-1185">Reference proteome</keyword>
<dbReference type="KEGG" id="adu:107467215"/>
<organism evidence="1 2">
    <name type="scientific">Arachis duranensis</name>
    <name type="common">Wild peanut</name>
    <dbReference type="NCBI Taxonomy" id="130453"/>
    <lineage>
        <taxon>Eukaryota</taxon>
        <taxon>Viridiplantae</taxon>
        <taxon>Streptophyta</taxon>
        <taxon>Embryophyta</taxon>
        <taxon>Tracheophyta</taxon>
        <taxon>Spermatophyta</taxon>
        <taxon>Magnoliopsida</taxon>
        <taxon>eudicotyledons</taxon>
        <taxon>Gunneridae</taxon>
        <taxon>Pentapetalae</taxon>
        <taxon>rosids</taxon>
        <taxon>fabids</taxon>
        <taxon>Fabales</taxon>
        <taxon>Fabaceae</taxon>
        <taxon>Papilionoideae</taxon>
        <taxon>50 kb inversion clade</taxon>
        <taxon>dalbergioids sensu lato</taxon>
        <taxon>Dalbergieae</taxon>
        <taxon>Pterocarpus clade</taxon>
        <taxon>Arachis</taxon>
    </lineage>
</organism>
<evidence type="ECO:0000313" key="2">
    <source>
        <dbReference type="RefSeq" id="XP_015941741.1"/>
    </source>
</evidence>